<keyword evidence="4" id="KW-1185">Reference proteome</keyword>
<dbReference type="InterPro" id="IPR001845">
    <property type="entry name" value="HTH_ArsR_DNA-bd_dom"/>
</dbReference>
<dbReference type="InterPro" id="IPR036388">
    <property type="entry name" value="WH-like_DNA-bd_sf"/>
</dbReference>
<dbReference type="InterPro" id="IPR036390">
    <property type="entry name" value="WH_DNA-bd_sf"/>
</dbReference>
<dbReference type="PANTHER" id="PTHR39168">
    <property type="entry name" value="TRANSCRIPTIONAL REGULATOR-RELATED"/>
    <property type="match status" value="1"/>
</dbReference>
<dbReference type="Proteomes" id="UP001185028">
    <property type="component" value="Unassembled WGS sequence"/>
</dbReference>
<gene>
    <name evidence="3" type="ORF">JOC58_004247</name>
</gene>
<name>A0ABU1J517_9BACL</name>
<dbReference type="PANTHER" id="PTHR39168:SF1">
    <property type="entry name" value="TRANSCRIPTIONAL REGULATORY PROTEIN"/>
    <property type="match status" value="1"/>
</dbReference>
<dbReference type="PRINTS" id="PR00778">
    <property type="entry name" value="HTHARSR"/>
</dbReference>
<protein>
    <submittedName>
        <fullName evidence="3">DNA-binding transcriptional ArsR family regulator</fullName>
    </submittedName>
</protein>
<evidence type="ECO:0000313" key="4">
    <source>
        <dbReference type="Proteomes" id="UP001185028"/>
    </source>
</evidence>
<evidence type="ECO:0000313" key="3">
    <source>
        <dbReference type="EMBL" id="MDR6246316.1"/>
    </source>
</evidence>
<dbReference type="SMART" id="SM00418">
    <property type="entry name" value="HTH_ARSR"/>
    <property type="match status" value="1"/>
</dbReference>
<dbReference type="Gene3D" id="1.10.10.10">
    <property type="entry name" value="Winged helix-like DNA-binding domain superfamily/Winged helix DNA-binding domain"/>
    <property type="match status" value="1"/>
</dbReference>
<dbReference type="SUPFAM" id="SSF46785">
    <property type="entry name" value="Winged helix' DNA-binding domain"/>
    <property type="match status" value="1"/>
</dbReference>
<dbReference type="PROSITE" id="PS50987">
    <property type="entry name" value="HTH_ARSR_2"/>
    <property type="match status" value="1"/>
</dbReference>
<dbReference type="GO" id="GO:0003677">
    <property type="term" value="F:DNA binding"/>
    <property type="evidence" value="ECO:0007669"/>
    <property type="project" value="UniProtKB-KW"/>
</dbReference>
<dbReference type="EMBL" id="JAVDQH010000026">
    <property type="protein sequence ID" value="MDR6246316.1"/>
    <property type="molecule type" value="Genomic_DNA"/>
</dbReference>
<evidence type="ECO:0000256" key="1">
    <source>
        <dbReference type="ARBA" id="ARBA00023125"/>
    </source>
</evidence>
<dbReference type="Pfam" id="PF12840">
    <property type="entry name" value="HTH_20"/>
    <property type="match status" value="1"/>
</dbReference>
<dbReference type="CDD" id="cd00090">
    <property type="entry name" value="HTH_ARSR"/>
    <property type="match status" value="1"/>
</dbReference>
<dbReference type="InterPro" id="IPR052543">
    <property type="entry name" value="HTH_Metal-responsive_Reg"/>
</dbReference>
<organism evidence="3 4">
    <name type="scientific">Paenibacillus hunanensis</name>
    <dbReference type="NCBI Taxonomy" id="539262"/>
    <lineage>
        <taxon>Bacteria</taxon>
        <taxon>Bacillati</taxon>
        <taxon>Bacillota</taxon>
        <taxon>Bacilli</taxon>
        <taxon>Bacillales</taxon>
        <taxon>Paenibacillaceae</taxon>
        <taxon>Paenibacillus</taxon>
    </lineage>
</organism>
<reference evidence="3 4" key="1">
    <citation type="submission" date="2023-07" db="EMBL/GenBank/DDBJ databases">
        <title>Genomic Encyclopedia of Type Strains, Phase IV (KMG-IV): sequencing the most valuable type-strain genomes for metagenomic binning, comparative biology and taxonomic classification.</title>
        <authorList>
            <person name="Goeker M."/>
        </authorList>
    </citation>
    <scope>NUCLEOTIDE SEQUENCE [LARGE SCALE GENOMIC DNA]</scope>
    <source>
        <strain evidence="3 4">DSM 22170</strain>
    </source>
</reference>
<feature type="domain" description="HTH arsR-type" evidence="2">
    <location>
        <begin position="1"/>
        <end position="94"/>
    </location>
</feature>
<comment type="caution">
    <text evidence="3">The sequence shown here is derived from an EMBL/GenBank/DDBJ whole genome shotgun (WGS) entry which is preliminary data.</text>
</comment>
<sequence length="245" mass="27436">MTLHSNISNIASLLGEPSRANMLTALLDGRFHTAGELAHAASITPQTASFHLARLTEQGWISTEKHGRYRYYRLAGNETAQKLEQFLAICPVPEVRSLKQSQQMDQLRYGRTCYDHLAGQVGVLLTEAMVQHGYLIVKDGAFEVSETGVERFTAIGLDIAPLRRKRRAFAHACLDWSERKHHLGGALGQGLLQLCLERGWIERMSGIRAIQVTANGKQAFRDHFSVELEPADSPDKFRLEYTAHL</sequence>
<dbReference type="InterPro" id="IPR011991">
    <property type="entry name" value="ArsR-like_HTH"/>
</dbReference>
<dbReference type="RefSeq" id="WP_188778230.1">
    <property type="nucleotide sequence ID" value="NZ_BMMB01000015.1"/>
</dbReference>
<keyword evidence="1 3" id="KW-0238">DNA-binding</keyword>
<proteinExistence type="predicted"/>
<evidence type="ECO:0000259" key="2">
    <source>
        <dbReference type="PROSITE" id="PS50987"/>
    </source>
</evidence>
<accession>A0ABU1J517</accession>